<organism evidence="3 4">
    <name type="scientific">Aedes aegypti</name>
    <name type="common">Yellowfever mosquito</name>
    <name type="synonym">Culex aegypti</name>
    <dbReference type="NCBI Taxonomy" id="7159"/>
    <lineage>
        <taxon>Eukaryota</taxon>
        <taxon>Metazoa</taxon>
        <taxon>Ecdysozoa</taxon>
        <taxon>Arthropoda</taxon>
        <taxon>Hexapoda</taxon>
        <taxon>Insecta</taxon>
        <taxon>Pterygota</taxon>
        <taxon>Neoptera</taxon>
        <taxon>Endopterygota</taxon>
        <taxon>Diptera</taxon>
        <taxon>Nematocera</taxon>
        <taxon>Culicoidea</taxon>
        <taxon>Culicidae</taxon>
        <taxon>Culicinae</taxon>
        <taxon>Aedini</taxon>
        <taxon>Aedes</taxon>
        <taxon>Stegomyia</taxon>
    </lineage>
</organism>
<keyword evidence="2" id="KW-0732">Signal</keyword>
<feature type="signal peptide" evidence="2">
    <location>
        <begin position="1"/>
        <end position="18"/>
    </location>
</feature>
<accession>Q17MS6</accession>
<feature type="region of interest" description="Disordered" evidence="1">
    <location>
        <begin position="194"/>
        <end position="230"/>
    </location>
</feature>
<dbReference type="PhylomeDB" id="Q17MS6"/>
<evidence type="ECO:0000313" key="3">
    <source>
        <dbReference type="EMBL" id="EAT48076.1"/>
    </source>
</evidence>
<evidence type="ECO:0000256" key="2">
    <source>
        <dbReference type="SAM" id="SignalP"/>
    </source>
</evidence>
<reference evidence="3" key="1">
    <citation type="submission" date="2005-10" db="EMBL/GenBank/DDBJ databases">
        <authorList>
            <person name="Loftus B.J."/>
            <person name="Nene V.M."/>
            <person name="Hannick L.I."/>
            <person name="Bidwell S."/>
            <person name="Haas B."/>
            <person name="Amedeo P."/>
            <person name="Orvis J."/>
            <person name="Wortman J.R."/>
            <person name="White O.R."/>
            <person name="Salzberg S."/>
            <person name="Shumway M."/>
            <person name="Koo H."/>
            <person name="Zhao Y."/>
            <person name="Holmes M."/>
            <person name="Miller J."/>
            <person name="Schatz M."/>
            <person name="Pop M."/>
            <person name="Pai G."/>
            <person name="Utterback T."/>
            <person name="Rogers Y.-H."/>
            <person name="Kravitz S."/>
            <person name="Fraser C.M."/>
        </authorList>
    </citation>
    <scope>NUCLEOTIDE SEQUENCE</scope>
    <source>
        <strain evidence="3">Liverpool</strain>
    </source>
</reference>
<dbReference type="HOGENOM" id="CLU_909886_0_0_1"/>
<dbReference type="VEuPathDB" id="VectorBase:AAEL019655"/>
<dbReference type="eggNOG" id="ENOG502T3JN">
    <property type="taxonomic scope" value="Eukaryota"/>
</dbReference>
<reference evidence="3" key="3">
    <citation type="submission" date="2012-09" db="EMBL/GenBank/DDBJ databases">
        <authorList>
            <consortium name="VectorBase"/>
        </authorList>
    </citation>
    <scope>NUCLEOTIDE SEQUENCE</scope>
    <source>
        <strain evidence="3">Liverpool</strain>
    </source>
</reference>
<gene>
    <name evidence="3" type="ORF">AaeL_AAEL000887</name>
</gene>
<proteinExistence type="predicted"/>
<dbReference type="AlphaFoldDB" id="Q17MS6"/>
<reference evidence="3" key="2">
    <citation type="journal article" date="2007" name="Science">
        <title>Genome sequence of Aedes aegypti, a major arbovirus vector.</title>
        <authorList>
            <person name="Nene V."/>
            <person name="Wortman J.R."/>
            <person name="Lawson D."/>
            <person name="Haas B."/>
            <person name="Kodira C."/>
            <person name="Tu Z.J."/>
            <person name="Loftus B."/>
            <person name="Xi Z."/>
            <person name="Megy K."/>
            <person name="Grabherr M."/>
            <person name="Ren Q."/>
            <person name="Zdobnov E.M."/>
            <person name="Lobo N.F."/>
            <person name="Campbell K.S."/>
            <person name="Brown S.E."/>
            <person name="Bonaldo M.F."/>
            <person name="Zhu J."/>
            <person name="Sinkins S.P."/>
            <person name="Hogenkamp D.G."/>
            <person name="Amedeo P."/>
            <person name="Arensburger P."/>
            <person name="Atkinson P.W."/>
            <person name="Bidwell S."/>
            <person name="Biedler J."/>
            <person name="Birney E."/>
            <person name="Bruggner R.V."/>
            <person name="Costas J."/>
            <person name="Coy M.R."/>
            <person name="Crabtree J."/>
            <person name="Crawford M."/>
            <person name="Debruyn B."/>
            <person name="Decaprio D."/>
            <person name="Eiglmeier K."/>
            <person name="Eisenstadt E."/>
            <person name="El-Dorry H."/>
            <person name="Gelbart W.M."/>
            <person name="Gomes S.L."/>
            <person name="Hammond M."/>
            <person name="Hannick L.I."/>
            <person name="Hogan J.R."/>
            <person name="Holmes M.H."/>
            <person name="Jaffe D."/>
            <person name="Johnston J.S."/>
            <person name="Kennedy R.C."/>
            <person name="Koo H."/>
            <person name="Kravitz S."/>
            <person name="Kriventseva E.V."/>
            <person name="Kulp D."/>
            <person name="Labutti K."/>
            <person name="Lee E."/>
            <person name="Li S."/>
            <person name="Lovin D.D."/>
            <person name="Mao C."/>
            <person name="Mauceli E."/>
            <person name="Menck C.F."/>
            <person name="Miller J.R."/>
            <person name="Montgomery P."/>
            <person name="Mori A."/>
            <person name="Nascimento A.L."/>
            <person name="Naveira H.F."/>
            <person name="Nusbaum C."/>
            <person name="O'leary S."/>
            <person name="Orvis J."/>
            <person name="Pertea M."/>
            <person name="Quesneville H."/>
            <person name="Reidenbach K.R."/>
            <person name="Rogers Y.H."/>
            <person name="Roth C.W."/>
            <person name="Schneider J.R."/>
            <person name="Schatz M."/>
            <person name="Shumway M."/>
            <person name="Stanke M."/>
            <person name="Stinson E.O."/>
            <person name="Tubio J.M."/>
            <person name="Vanzee J.P."/>
            <person name="Verjovski-Almeida S."/>
            <person name="Werner D."/>
            <person name="White O."/>
            <person name="Wyder S."/>
            <person name="Zeng Q."/>
            <person name="Zhao Q."/>
            <person name="Zhao Y."/>
            <person name="Hill C.A."/>
            <person name="Raikhel A.S."/>
            <person name="Soares M.B."/>
            <person name="Knudson D.L."/>
            <person name="Lee N.H."/>
            <person name="Galagan J."/>
            <person name="Salzberg S.L."/>
            <person name="Paulsen I.T."/>
            <person name="Dimopoulos G."/>
            <person name="Collins F.H."/>
            <person name="Birren B."/>
            <person name="Fraser-Liggett C.M."/>
            <person name="Severson D.W."/>
        </authorList>
    </citation>
    <scope>NUCLEOTIDE SEQUENCE [LARGE SCALE GENOMIC DNA]</scope>
    <source>
        <strain evidence="3">Liverpool</strain>
    </source>
</reference>
<evidence type="ECO:0000313" key="4">
    <source>
        <dbReference type="Proteomes" id="UP000682892"/>
    </source>
</evidence>
<dbReference type="EMBL" id="CH477203">
    <property type="protein sequence ID" value="EAT48076.1"/>
    <property type="molecule type" value="Genomic_DNA"/>
</dbReference>
<dbReference type="Proteomes" id="UP000682892">
    <property type="component" value="Unassembled WGS sequence"/>
</dbReference>
<protein>
    <submittedName>
        <fullName evidence="3">AAEL000887-PA</fullName>
    </submittedName>
</protein>
<dbReference type="OMA" id="PFAYSGE"/>
<feature type="chain" id="PRO_5014308088" evidence="2">
    <location>
        <begin position="19"/>
        <end position="298"/>
    </location>
</feature>
<sequence>MLLRLTILACLAISSATAEPHLEHAAAYGYGAHLFGGINPELYTSARAMAPVQYASSVPMVYANQLMASPLHRAIKPAVVSAPLQYAASLPVSYAAPQASLAYSSPYASHPHAHLAYGVQTPLTASYAAAAAAPSTQFHTPTQYASYAAAPVQSGHAAFLGSASAATPSSLNYAAALANAQAYGASSAYAQLQRQHQQQQQQQHHQQSHYPFQQQFHHQQQQQQQSYQQQLDAAFGRSAAELYGRGVPFAYSGEQVASSSAGSEIARQMAVQLSAGYHQQQAASAYGDARAQARTDSE</sequence>
<name>Q17MS6_AEDAE</name>
<evidence type="ECO:0000256" key="1">
    <source>
        <dbReference type="SAM" id="MobiDB-lite"/>
    </source>
</evidence>
<dbReference type="PaxDb" id="7159-AAEL000887-PA"/>